<dbReference type="InterPro" id="IPR034804">
    <property type="entry name" value="SQR/QFR_C/D"/>
</dbReference>
<dbReference type="STRING" id="100225.SAMN05421595_0503"/>
<evidence type="ECO:0000256" key="1">
    <source>
        <dbReference type="SAM" id="Phobius"/>
    </source>
</evidence>
<dbReference type="eggNOG" id="ENOG502Z7U4">
    <property type="taxonomic scope" value="Bacteria"/>
</dbReference>
<keyword evidence="1" id="KW-0812">Transmembrane</keyword>
<evidence type="ECO:0000313" key="3">
    <source>
        <dbReference type="Proteomes" id="UP000008495"/>
    </source>
</evidence>
<dbReference type="Proteomes" id="UP000008495">
    <property type="component" value="Unassembled WGS sequence"/>
</dbReference>
<dbReference type="OrthoDB" id="9788081at2"/>
<organism evidence="2 3">
    <name type="scientific">Austwickia chelonae NBRC 105200</name>
    <dbReference type="NCBI Taxonomy" id="1184607"/>
    <lineage>
        <taxon>Bacteria</taxon>
        <taxon>Bacillati</taxon>
        <taxon>Actinomycetota</taxon>
        <taxon>Actinomycetes</taxon>
        <taxon>Micrococcales</taxon>
        <taxon>Dermatophilaceae</taxon>
        <taxon>Austwickia</taxon>
    </lineage>
</organism>
<comment type="caution">
    <text evidence="2">The sequence shown here is derived from an EMBL/GenBank/DDBJ whole genome shotgun (WGS) entry which is preliminary data.</text>
</comment>
<accession>K6VMS2</accession>
<feature type="transmembrane region" description="Helical" evidence="1">
    <location>
        <begin position="165"/>
        <end position="188"/>
    </location>
</feature>
<feature type="transmembrane region" description="Helical" evidence="1">
    <location>
        <begin position="72"/>
        <end position="95"/>
    </location>
</feature>
<dbReference type="CDD" id="cd03498">
    <property type="entry name" value="SQR_TypeB_2_TM"/>
    <property type="match status" value="1"/>
</dbReference>
<evidence type="ECO:0000313" key="2">
    <source>
        <dbReference type="EMBL" id="GAB77989.1"/>
    </source>
</evidence>
<dbReference type="EMBL" id="BAGZ01000008">
    <property type="protein sequence ID" value="GAB77989.1"/>
    <property type="molecule type" value="Genomic_DNA"/>
</dbReference>
<proteinExistence type="predicted"/>
<keyword evidence="3" id="KW-1185">Reference proteome</keyword>
<feature type="transmembrane region" description="Helical" evidence="1">
    <location>
        <begin position="123"/>
        <end position="145"/>
    </location>
</feature>
<feature type="transmembrane region" description="Helical" evidence="1">
    <location>
        <begin position="20"/>
        <end position="40"/>
    </location>
</feature>
<reference evidence="2 3" key="1">
    <citation type="submission" date="2012-08" db="EMBL/GenBank/DDBJ databases">
        <title>Whole genome shotgun sequence of Austwickia chelonae NBRC 105200.</title>
        <authorList>
            <person name="Yoshida I."/>
            <person name="Hosoyama A."/>
            <person name="Tsuchikane K."/>
            <person name="Katsumata H."/>
            <person name="Ando Y."/>
            <person name="Ohji S."/>
            <person name="Hamada M."/>
            <person name="Tamura T."/>
            <person name="Yamazoe A."/>
            <person name="Yamazaki S."/>
            <person name="Fujita N."/>
        </authorList>
    </citation>
    <scope>NUCLEOTIDE SEQUENCE [LARGE SCALE GENOMIC DNA]</scope>
    <source>
        <strain evidence="2 3">NBRC 105200</strain>
    </source>
</reference>
<dbReference type="InterPro" id="IPR011138">
    <property type="entry name" value="Cytochrome_b-558"/>
</dbReference>
<dbReference type="AlphaFoldDB" id="K6VMS2"/>
<name>K6VMS2_9MICO</name>
<keyword evidence="1" id="KW-0472">Membrane</keyword>
<protein>
    <submittedName>
        <fullName evidence="2">Succinate dehydrogenase cytochrome b subunit</fullName>
    </submittedName>
</protein>
<dbReference type="NCBIfam" id="TIGR02046">
    <property type="entry name" value="sdhC_b558_fam"/>
    <property type="match status" value="1"/>
</dbReference>
<gene>
    <name evidence="2" type="primary">sdhC</name>
    <name evidence="2" type="ORF">AUCHE_08_02320</name>
</gene>
<keyword evidence="1" id="KW-1133">Transmembrane helix</keyword>
<dbReference type="SUPFAM" id="SSF81343">
    <property type="entry name" value="Fumarate reductase respiratory complex transmembrane subunits"/>
    <property type="match status" value="1"/>
</dbReference>
<feature type="transmembrane region" description="Helical" evidence="1">
    <location>
        <begin position="215"/>
        <end position="240"/>
    </location>
</feature>
<dbReference type="GO" id="GO:0016020">
    <property type="term" value="C:membrane"/>
    <property type="evidence" value="ECO:0007669"/>
    <property type="project" value="InterPro"/>
</dbReference>
<sequence length="241" mass="26667">MATSTLTPTRPSPALSSIGWKIVMAISGLYLVFFVLFHMYGNLKLFAGQHAFDDYAHHLRTMFEPILPHEGFLWLFRLSLILAVGLHIYAASTLWKRANAARGTKYSAKMTVQRSLSSKAMRWGGITLFVFIIWHLAHFTVIKFTGDGRMGSDFLVNGVESPYKLVVASFQIWWVTLIYLVALCALAMHLHHGTWSAIQTLGWTNSVKARTNAKLAAVFVAVAVAGGFALTPVAILVGIIK</sequence>
<dbReference type="Gene3D" id="1.20.1300.10">
    <property type="entry name" value="Fumarate reductase/succinate dehydrogenase, transmembrane subunit"/>
    <property type="match status" value="1"/>
</dbReference>
<dbReference type="RefSeq" id="WP_006502743.1">
    <property type="nucleotide sequence ID" value="NZ_BAGZ01000008.1"/>
</dbReference>